<feature type="region of interest" description="Disordered" evidence="1">
    <location>
        <begin position="1"/>
        <end position="22"/>
    </location>
</feature>
<accession>A0A9P8L770</accession>
<evidence type="ECO:0000313" key="3">
    <source>
        <dbReference type="Proteomes" id="UP000750711"/>
    </source>
</evidence>
<reference evidence="2" key="1">
    <citation type="submission" date="2021-03" db="EMBL/GenBank/DDBJ databases">
        <title>Comparative genomics and phylogenomic investigation of the class Geoglossomycetes provide insights into ecological specialization and systematics.</title>
        <authorList>
            <person name="Melie T."/>
            <person name="Pirro S."/>
            <person name="Miller A.N."/>
            <person name="Quandt A."/>
        </authorList>
    </citation>
    <scope>NUCLEOTIDE SEQUENCE</scope>
    <source>
        <strain evidence="2">CAQ_001_2017</strain>
    </source>
</reference>
<evidence type="ECO:0000256" key="1">
    <source>
        <dbReference type="SAM" id="MobiDB-lite"/>
    </source>
</evidence>
<organism evidence="2 3">
    <name type="scientific">Trichoglossum hirsutum</name>
    <dbReference type="NCBI Taxonomy" id="265104"/>
    <lineage>
        <taxon>Eukaryota</taxon>
        <taxon>Fungi</taxon>
        <taxon>Dikarya</taxon>
        <taxon>Ascomycota</taxon>
        <taxon>Pezizomycotina</taxon>
        <taxon>Geoglossomycetes</taxon>
        <taxon>Geoglossales</taxon>
        <taxon>Geoglossaceae</taxon>
        <taxon>Trichoglossum</taxon>
    </lineage>
</organism>
<keyword evidence="3" id="KW-1185">Reference proteome</keyword>
<gene>
    <name evidence="2" type="ORF">GP486_006901</name>
</gene>
<evidence type="ECO:0000313" key="2">
    <source>
        <dbReference type="EMBL" id="KAH0552898.1"/>
    </source>
</evidence>
<comment type="caution">
    <text evidence="2">The sequence shown here is derived from an EMBL/GenBank/DDBJ whole genome shotgun (WGS) entry which is preliminary data.</text>
</comment>
<sequence length="141" mass="15726">MVNLPTRPRVPKRRRQVEESEPLVEDAHLNELQCLVQAQIGMQDAMENAGDEDQATRAEALWEANRMLLVRTADALAQRPAPTPLIQKMGALNDQERSSIRELYELVKKVLKATNGRAPSDSELEALNGKARTLKEALMGV</sequence>
<protein>
    <submittedName>
        <fullName evidence="2">Uncharacterized protein</fullName>
    </submittedName>
</protein>
<name>A0A9P8L770_9PEZI</name>
<dbReference type="Proteomes" id="UP000750711">
    <property type="component" value="Unassembled WGS sequence"/>
</dbReference>
<dbReference type="EMBL" id="JAGHQM010001717">
    <property type="protein sequence ID" value="KAH0552898.1"/>
    <property type="molecule type" value="Genomic_DNA"/>
</dbReference>
<proteinExistence type="predicted"/>
<dbReference type="AlphaFoldDB" id="A0A9P8L770"/>